<dbReference type="EMBL" id="CM056809">
    <property type="protein sequence ID" value="KAJ8649202.1"/>
    <property type="molecule type" value="Genomic_DNA"/>
</dbReference>
<comment type="caution">
    <text evidence="1">The sequence shown here is derived from an EMBL/GenBank/DDBJ whole genome shotgun (WGS) entry which is preliminary data.</text>
</comment>
<name>A0ACC2MW78_PERAE</name>
<keyword evidence="2" id="KW-1185">Reference proteome</keyword>
<proteinExistence type="predicted"/>
<sequence length="116" mass="13155">MGDDWGWVDNRGWAKAKRVLRYRVGIRKRAVVGTTEDGRWDGLQEGSVVEIGVMECGWDLRKGVRWIWVAGGVRQGVVTMVTGWVVITGHVEDRSMDKKGNTPIDRGIVRLLYQLM</sequence>
<reference evidence="1 2" key="1">
    <citation type="journal article" date="2022" name="Hortic Res">
        <title>A haplotype resolved chromosomal level avocado genome allows analysis of novel avocado genes.</title>
        <authorList>
            <person name="Nath O."/>
            <person name="Fletcher S.J."/>
            <person name="Hayward A."/>
            <person name="Shaw L.M."/>
            <person name="Masouleh A.K."/>
            <person name="Furtado A."/>
            <person name="Henry R.J."/>
            <person name="Mitter N."/>
        </authorList>
    </citation>
    <scope>NUCLEOTIDE SEQUENCE [LARGE SCALE GENOMIC DNA]</scope>
    <source>
        <strain evidence="2">cv. Hass</strain>
    </source>
</reference>
<organism evidence="1 2">
    <name type="scientific">Persea americana</name>
    <name type="common">Avocado</name>
    <dbReference type="NCBI Taxonomy" id="3435"/>
    <lineage>
        <taxon>Eukaryota</taxon>
        <taxon>Viridiplantae</taxon>
        <taxon>Streptophyta</taxon>
        <taxon>Embryophyta</taxon>
        <taxon>Tracheophyta</taxon>
        <taxon>Spermatophyta</taxon>
        <taxon>Magnoliopsida</taxon>
        <taxon>Magnoliidae</taxon>
        <taxon>Laurales</taxon>
        <taxon>Lauraceae</taxon>
        <taxon>Persea</taxon>
    </lineage>
</organism>
<protein>
    <submittedName>
        <fullName evidence="1">Uncharacterized protein</fullName>
    </submittedName>
</protein>
<gene>
    <name evidence="1" type="ORF">MRB53_002225</name>
</gene>
<accession>A0ACC2MW78</accession>
<evidence type="ECO:0000313" key="1">
    <source>
        <dbReference type="EMBL" id="KAJ8649202.1"/>
    </source>
</evidence>
<dbReference type="Proteomes" id="UP001234297">
    <property type="component" value="Chromosome 1"/>
</dbReference>
<evidence type="ECO:0000313" key="2">
    <source>
        <dbReference type="Proteomes" id="UP001234297"/>
    </source>
</evidence>